<dbReference type="EMBL" id="GBXM01071895">
    <property type="protein sequence ID" value="JAH36682.1"/>
    <property type="molecule type" value="Transcribed_RNA"/>
</dbReference>
<reference evidence="1" key="2">
    <citation type="journal article" date="2015" name="Fish Shellfish Immunol.">
        <title>Early steps in the European eel (Anguilla anguilla)-Vibrio vulnificus interaction in the gills: Role of the RtxA13 toxin.</title>
        <authorList>
            <person name="Callol A."/>
            <person name="Pajuelo D."/>
            <person name="Ebbesson L."/>
            <person name="Teles M."/>
            <person name="MacKenzie S."/>
            <person name="Amaro C."/>
        </authorList>
    </citation>
    <scope>NUCLEOTIDE SEQUENCE</scope>
</reference>
<protein>
    <submittedName>
        <fullName evidence="1">Uncharacterized protein</fullName>
    </submittedName>
</protein>
<dbReference type="EMBL" id="GBXM01075072">
    <property type="protein sequence ID" value="JAH33505.1"/>
    <property type="molecule type" value="Transcribed_RNA"/>
</dbReference>
<name>A0A0E9S642_ANGAN</name>
<evidence type="ECO:0000313" key="1">
    <source>
        <dbReference type="EMBL" id="JAH36682.1"/>
    </source>
</evidence>
<sequence length="21" mass="2485">MLLYMHMPVLCMYIFYAGNSS</sequence>
<accession>A0A0E9S642</accession>
<dbReference type="AlphaFoldDB" id="A0A0E9S642"/>
<proteinExistence type="predicted"/>
<organism evidence="1">
    <name type="scientific">Anguilla anguilla</name>
    <name type="common">European freshwater eel</name>
    <name type="synonym">Muraena anguilla</name>
    <dbReference type="NCBI Taxonomy" id="7936"/>
    <lineage>
        <taxon>Eukaryota</taxon>
        <taxon>Metazoa</taxon>
        <taxon>Chordata</taxon>
        <taxon>Craniata</taxon>
        <taxon>Vertebrata</taxon>
        <taxon>Euteleostomi</taxon>
        <taxon>Actinopterygii</taxon>
        <taxon>Neopterygii</taxon>
        <taxon>Teleostei</taxon>
        <taxon>Anguilliformes</taxon>
        <taxon>Anguillidae</taxon>
        <taxon>Anguilla</taxon>
    </lineage>
</organism>
<reference evidence="1" key="1">
    <citation type="submission" date="2014-11" db="EMBL/GenBank/DDBJ databases">
        <authorList>
            <person name="Amaro Gonzalez C."/>
        </authorList>
    </citation>
    <scope>NUCLEOTIDE SEQUENCE</scope>
</reference>